<evidence type="ECO:0000313" key="2">
    <source>
        <dbReference type="EMBL" id="CAB4362647.1"/>
    </source>
</evidence>
<evidence type="ECO:0000313" key="3">
    <source>
        <dbReference type="EMBL" id="CAB4707273.1"/>
    </source>
</evidence>
<dbReference type="AlphaFoldDB" id="A0A6J7CDW1"/>
<organism evidence="5">
    <name type="scientific">freshwater metagenome</name>
    <dbReference type="NCBI Taxonomy" id="449393"/>
    <lineage>
        <taxon>unclassified sequences</taxon>
        <taxon>metagenomes</taxon>
        <taxon>ecological metagenomes</taxon>
    </lineage>
</organism>
<evidence type="ECO:0000313" key="4">
    <source>
        <dbReference type="EMBL" id="CAB4806420.1"/>
    </source>
</evidence>
<evidence type="ECO:0000313" key="7">
    <source>
        <dbReference type="EMBL" id="CAB4985264.1"/>
    </source>
</evidence>
<name>A0A6J7CDW1_9ZZZZ</name>
<accession>A0A6J7CDW1</accession>
<dbReference type="EMBL" id="CAESGF010000002">
    <property type="protein sequence ID" value="CAB4362647.1"/>
    <property type="molecule type" value="Genomic_DNA"/>
</dbReference>
<dbReference type="GO" id="GO:0016705">
    <property type="term" value="F:oxidoreductase activity, acting on paired donors, with incorporation or reduction of molecular oxygen"/>
    <property type="evidence" value="ECO:0007669"/>
    <property type="project" value="InterPro"/>
</dbReference>
<proteinExistence type="inferred from homology"/>
<dbReference type="EMBL" id="CAFBOL010000021">
    <property type="protein sequence ID" value="CAB4985264.1"/>
    <property type="molecule type" value="Genomic_DNA"/>
</dbReference>
<dbReference type="EMBL" id="CAEZYF010000002">
    <property type="protein sequence ID" value="CAB4707273.1"/>
    <property type="molecule type" value="Genomic_DNA"/>
</dbReference>
<comment type="similarity">
    <text evidence="1">Belongs to the cytochrome P450 family.</text>
</comment>
<dbReference type="PRINTS" id="PR00359">
    <property type="entry name" value="BP450"/>
</dbReference>
<sequence>MADELSAYQQAFYSQVGERFEGFQQMRGMGAAFRADGAVITTTRAAAERVFQNPEIYSSRFGPICGAHRPLIPIEIDPPDHHLYRRLLDPMFAPRTINALEPQIAALVNELIDGFIADGGCRFDSQFAVPLPTQVFLALMGLPLADAAFLLEMKDGLLRPGYREGLTDPVAVEALNQAVVVKVYDYFQAFVDERRKGPLRDDMMGQVMNGEIEGRRLTDEEILDACFLLLLAGLDTITNSLTLFYHQFANRPDLRMEVANNPDTIPSAVEELLRWETPTPQVYRVAVADDELMGCPVHKGDVVVIDLGAANTDPAFQPDAGELHFDREPNPHYSFTGGIHRCSGSHLARQELRIALREWHRRIPDYWMKPGTTPAWPPGLRSVENLHLEWKL</sequence>
<dbReference type="SUPFAM" id="SSF48264">
    <property type="entry name" value="Cytochrome P450"/>
    <property type="match status" value="1"/>
</dbReference>
<dbReference type="Pfam" id="PF00067">
    <property type="entry name" value="p450"/>
    <property type="match status" value="1"/>
</dbReference>
<dbReference type="InterPro" id="IPR001128">
    <property type="entry name" value="Cyt_P450"/>
</dbReference>
<evidence type="ECO:0000313" key="6">
    <source>
        <dbReference type="EMBL" id="CAB4911155.1"/>
    </source>
</evidence>
<dbReference type="EMBL" id="CAFAAV010000021">
    <property type="protein sequence ID" value="CAB4806420.1"/>
    <property type="molecule type" value="Genomic_DNA"/>
</dbReference>
<dbReference type="PANTHER" id="PTHR46696">
    <property type="entry name" value="P450, PUTATIVE (EUROFUNG)-RELATED"/>
    <property type="match status" value="1"/>
</dbReference>
<dbReference type="GO" id="GO:0020037">
    <property type="term" value="F:heme binding"/>
    <property type="evidence" value="ECO:0007669"/>
    <property type="project" value="InterPro"/>
</dbReference>
<dbReference type="EMBL" id="CAFBIY010000282">
    <property type="protein sequence ID" value="CAB4853563.1"/>
    <property type="molecule type" value="Genomic_DNA"/>
</dbReference>
<dbReference type="PANTHER" id="PTHR46696:SF6">
    <property type="entry name" value="P450, PUTATIVE (EUROFUNG)-RELATED"/>
    <property type="match status" value="1"/>
</dbReference>
<evidence type="ECO:0000256" key="1">
    <source>
        <dbReference type="ARBA" id="ARBA00010617"/>
    </source>
</evidence>
<reference evidence="5" key="1">
    <citation type="submission" date="2020-05" db="EMBL/GenBank/DDBJ databases">
        <authorList>
            <person name="Chiriac C."/>
            <person name="Salcher M."/>
            <person name="Ghai R."/>
            <person name="Kavagutti S V."/>
        </authorList>
    </citation>
    <scope>NUCLEOTIDE SEQUENCE</scope>
</reference>
<gene>
    <name evidence="3" type="ORF">UFOPK2656_00430</name>
    <name evidence="4" type="ORF">UFOPK3099_00442</name>
    <name evidence="5" type="ORF">UFOPK3267_03095</name>
    <name evidence="6" type="ORF">UFOPK3651_00198</name>
    <name evidence="7" type="ORF">UFOPK3931_01091</name>
    <name evidence="2" type="ORF">UFOPK4189_00427</name>
</gene>
<evidence type="ECO:0000313" key="5">
    <source>
        <dbReference type="EMBL" id="CAB4853563.1"/>
    </source>
</evidence>
<dbReference type="InterPro" id="IPR002397">
    <property type="entry name" value="Cyt_P450_B"/>
</dbReference>
<dbReference type="Gene3D" id="1.10.630.10">
    <property type="entry name" value="Cytochrome P450"/>
    <property type="match status" value="1"/>
</dbReference>
<dbReference type="EMBL" id="CAFBMT010000001">
    <property type="protein sequence ID" value="CAB4911155.1"/>
    <property type="molecule type" value="Genomic_DNA"/>
</dbReference>
<dbReference type="InterPro" id="IPR036396">
    <property type="entry name" value="Cyt_P450_sf"/>
</dbReference>
<dbReference type="GO" id="GO:0005506">
    <property type="term" value="F:iron ion binding"/>
    <property type="evidence" value="ECO:0007669"/>
    <property type="project" value="InterPro"/>
</dbReference>
<protein>
    <submittedName>
        <fullName evidence="5">Unannotated protein</fullName>
    </submittedName>
</protein>
<dbReference type="GO" id="GO:0004497">
    <property type="term" value="F:monooxygenase activity"/>
    <property type="evidence" value="ECO:0007669"/>
    <property type="project" value="InterPro"/>
</dbReference>